<reference evidence="2 3" key="1">
    <citation type="submission" date="2017-03" db="EMBL/GenBank/DDBJ databases">
        <authorList>
            <person name="Afonso C.L."/>
            <person name="Miller P.J."/>
            <person name="Scott M.A."/>
            <person name="Spackman E."/>
            <person name="Goraichik I."/>
            <person name="Dimitrov K.M."/>
            <person name="Suarez D.L."/>
            <person name="Swayne D.E."/>
        </authorList>
    </citation>
    <scope>NUCLEOTIDE SEQUENCE [LARGE SCALE GENOMIC DNA]</scope>
    <source>
        <strain evidence="2 3">CECT 7450</strain>
    </source>
</reference>
<accession>A0A1X6Z2R3</accession>
<keyword evidence="3" id="KW-1185">Reference proteome</keyword>
<evidence type="ECO:0000313" key="3">
    <source>
        <dbReference type="Proteomes" id="UP000193061"/>
    </source>
</evidence>
<feature type="transmembrane region" description="Helical" evidence="1">
    <location>
        <begin position="148"/>
        <end position="165"/>
    </location>
</feature>
<feature type="transmembrane region" description="Helical" evidence="1">
    <location>
        <begin position="209"/>
        <end position="228"/>
    </location>
</feature>
<dbReference type="AlphaFoldDB" id="A0A1X6Z2R3"/>
<dbReference type="InterPro" id="IPR010640">
    <property type="entry name" value="Low_temperature_requirement_A"/>
</dbReference>
<evidence type="ECO:0000256" key="1">
    <source>
        <dbReference type="SAM" id="Phobius"/>
    </source>
</evidence>
<dbReference type="RefSeq" id="WP_085805378.1">
    <property type="nucleotide sequence ID" value="NZ_FWFX01000005.1"/>
</dbReference>
<proteinExistence type="predicted"/>
<keyword evidence="1" id="KW-1133">Transmembrane helix</keyword>
<gene>
    <name evidence="2" type="ORF">ROA7450_01835</name>
</gene>
<dbReference type="OrthoDB" id="7698234at2"/>
<feature type="transmembrane region" description="Helical" evidence="1">
    <location>
        <begin position="275"/>
        <end position="298"/>
    </location>
</feature>
<keyword evidence="1" id="KW-0472">Membrane</keyword>
<dbReference type="EMBL" id="FWFX01000005">
    <property type="protein sequence ID" value="SLN38799.1"/>
    <property type="molecule type" value="Genomic_DNA"/>
</dbReference>
<sequence>MALHEHPMWRKPQHHQDLDHVHDHAHWTELFYDLIHVVTIFLLGNYLSHHLDLHGFLVFAGVFITLWYAWGELSIFNSIYVSTDLWHRLIMSVMICTVMFMAAAIPAIDGKGWHFFALGFAANRAMIAALYFRARRVNAAANSMASEQVRNFTVFAIIFAITAFLPKPQAYWVFGTSLVATQLVYMIPRMTVLRFERFVPRLGHMSERFALLTLIVLGEGFFKLVVTLSEKGIYKVAPDVLVNFVIGGVSMFVMCWIYFDFIGNAKPKDRKISTLVTWWLAHLVLMLCGVMVGVALAAEVKVGFWEPYPTEYAAIGCFGLAGYIAMLWLLREVIEHRLASDFGRWDVRVFGIVTAIACFFIVPHVPSLVGNLIWGTALFSQIAVPVTRAWATFRNE</sequence>
<feature type="transmembrane region" description="Helical" evidence="1">
    <location>
        <begin position="113"/>
        <end position="132"/>
    </location>
</feature>
<organism evidence="2 3">
    <name type="scientific">Roseovarius albus</name>
    <dbReference type="NCBI Taxonomy" id="1247867"/>
    <lineage>
        <taxon>Bacteria</taxon>
        <taxon>Pseudomonadati</taxon>
        <taxon>Pseudomonadota</taxon>
        <taxon>Alphaproteobacteria</taxon>
        <taxon>Rhodobacterales</taxon>
        <taxon>Roseobacteraceae</taxon>
        <taxon>Roseovarius</taxon>
    </lineage>
</organism>
<feature type="transmembrane region" description="Helical" evidence="1">
    <location>
        <begin position="53"/>
        <end position="73"/>
    </location>
</feature>
<feature type="transmembrane region" description="Helical" evidence="1">
    <location>
        <begin position="349"/>
        <end position="366"/>
    </location>
</feature>
<protein>
    <submittedName>
        <fullName evidence="2">Bacterial low temperature requirement A protein (LtrA)</fullName>
    </submittedName>
</protein>
<dbReference type="Pfam" id="PF06772">
    <property type="entry name" value="LtrA"/>
    <property type="match status" value="1"/>
</dbReference>
<feature type="transmembrane region" description="Helical" evidence="1">
    <location>
        <begin position="171"/>
        <end position="188"/>
    </location>
</feature>
<feature type="transmembrane region" description="Helical" evidence="1">
    <location>
        <begin position="310"/>
        <end position="329"/>
    </location>
</feature>
<dbReference type="PANTHER" id="PTHR36840">
    <property type="entry name" value="BLL5714 PROTEIN"/>
    <property type="match status" value="1"/>
</dbReference>
<evidence type="ECO:0000313" key="2">
    <source>
        <dbReference type="EMBL" id="SLN38799.1"/>
    </source>
</evidence>
<feature type="transmembrane region" description="Helical" evidence="1">
    <location>
        <begin position="240"/>
        <end position="263"/>
    </location>
</feature>
<feature type="transmembrane region" description="Helical" evidence="1">
    <location>
        <begin position="85"/>
        <end position="107"/>
    </location>
</feature>
<dbReference type="Proteomes" id="UP000193061">
    <property type="component" value="Unassembled WGS sequence"/>
</dbReference>
<dbReference type="PANTHER" id="PTHR36840:SF1">
    <property type="entry name" value="BLL5714 PROTEIN"/>
    <property type="match status" value="1"/>
</dbReference>
<name>A0A1X6Z2R3_9RHOB</name>
<keyword evidence="1" id="KW-0812">Transmembrane</keyword>